<dbReference type="Pfam" id="PF08327">
    <property type="entry name" value="AHSA1"/>
    <property type="match status" value="1"/>
</dbReference>
<dbReference type="InterPro" id="IPR013538">
    <property type="entry name" value="ASHA1/2-like_C"/>
</dbReference>
<dbReference type="EMBL" id="JAAEDH010000020">
    <property type="protein sequence ID" value="MBR0656670.1"/>
    <property type="molecule type" value="Genomic_DNA"/>
</dbReference>
<evidence type="ECO:0000256" key="1">
    <source>
        <dbReference type="ARBA" id="ARBA00006817"/>
    </source>
</evidence>
<evidence type="ECO:0000259" key="2">
    <source>
        <dbReference type="Pfam" id="PF08327"/>
    </source>
</evidence>
<protein>
    <submittedName>
        <fullName evidence="3">SRPBCC family protein</fullName>
    </submittedName>
</protein>
<keyword evidence="4" id="KW-1185">Reference proteome</keyword>
<accession>A0AAF1KKL1</accession>
<reference evidence="3" key="1">
    <citation type="submission" date="2020-01" db="EMBL/GenBank/DDBJ databases">
        <authorList>
            <person name="Rat A."/>
        </authorList>
    </citation>
    <scope>NUCLEOTIDE SEQUENCE</scope>
    <source>
        <strain evidence="3">LMG 28251</strain>
    </source>
</reference>
<comment type="caution">
    <text evidence="3">The sequence shown here is derived from an EMBL/GenBank/DDBJ whole genome shotgun (WGS) entry which is preliminary data.</text>
</comment>
<gene>
    <name evidence="3" type="ORF">GXW79_16440</name>
</gene>
<comment type="similarity">
    <text evidence="1">Belongs to the AHA1 family.</text>
</comment>
<dbReference type="CDD" id="cd08899">
    <property type="entry name" value="SRPBCC_CalC_Aha1-like_6"/>
    <property type="match status" value="1"/>
</dbReference>
<dbReference type="Gene3D" id="3.30.530.20">
    <property type="match status" value="1"/>
</dbReference>
<organism evidence="3 4">
    <name type="scientific">Plastoroseomonas arctica</name>
    <dbReference type="NCBI Taxonomy" id="1509237"/>
    <lineage>
        <taxon>Bacteria</taxon>
        <taxon>Pseudomonadati</taxon>
        <taxon>Pseudomonadota</taxon>
        <taxon>Alphaproteobacteria</taxon>
        <taxon>Acetobacterales</taxon>
        <taxon>Acetobacteraceae</taxon>
        <taxon>Plastoroseomonas</taxon>
    </lineage>
</organism>
<proteinExistence type="inferred from homology"/>
<name>A0AAF1KKL1_9PROT</name>
<dbReference type="InterPro" id="IPR023393">
    <property type="entry name" value="START-like_dom_sf"/>
</dbReference>
<dbReference type="RefSeq" id="WP_211875530.1">
    <property type="nucleotide sequence ID" value="NZ_JAAEDH010000020.1"/>
</dbReference>
<dbReference type="Proteomes" id="UP001196068">
    <property type="component" value="Unassembled WGS sequence"/>
</dbReference>
<feature type="domain" description="Activator of Hsp90 ATPase homologue 1/2-like C-terminal" evidence="2">
    <location>
        <begin position="28"/>
        <end position="150"/>
    </location>
</feature>
<sequence>MPEAEILSSYAVPTEPMTVRIERMLPGPIERAWAWLTESDLRRRWLAAGEMDLRVGGRVDLIWRNDELTDHQETRPEGFDEEHRMQNVITRIDAPRLLAFGWGESAEVTFELEPAGDEVRLTLTHRRLPSRAMMVMVGAGWHAHLDLLVAGAKGEALPPFWSHWLKLRAEYEARLPHESGMR</sequence>
<dbReference type="AlphaFoldDB" id="A0AAF1KKL1"/>
<evidence type="ECO:0000313" key="3">
    <source>
        <dbReference type="EMBL" id="MBR0656670.1"/>
    </source>
</evidence>
<evidence type="ECO:0000313" key="4">
    <source>
        <dbReference type="Proteomes" id="UP001196068"/>
    </source>
</evidence>
<dbReference type="SUPFAM" id="SSF55961">
    <property type="entry name" value="Bet v1-like"/>
    <property type="match status" value="1"/>
</dbReference>
<reference evidence="3" key="2">
    <citation type="journal article" date="2021" name="Syst. Appl. Microbiol.">
        <title>Roseomonas hellenica sp. nov., isolated from roots of wild-growing Alkanna tinctoria.</title>
        <authorList>
            <person name="Rat A."/>
            <person name="Naranjo H.D."/>
            <person name="Lebbe L."/>
            <person name="Cnockaert M."/>
            <person name="Krigas N."/>
            <person name="Grigoriadou K."/>
            <person name="Maloupa E."/>
            <person name="Willems A."/>
        </authorList>
    </citation>
    <scope>NUCLEOTIDE SEQUENCE</scope>
    <source>
        <strain evidence="3">LMG 28251</strain>
    </source>
</reference>